<comment type="caution">
    <text evidence="1">The sequence shown here is derived from an EMBL/GenBank/DDBJ whole genome shotgun (WGS) entry which is preliminary data.</text>
</comment>
<dbReference type="EMBL" id="DTDJ01000013">
    <property type="protein sequence ID" value="HGL16990.1"/>
    <property type="molecule type" value="Genomic_DNA"/>
</dbReference>
<gene>
    <name evidence="1" type="ORF">ENU66_01430</name>
</gene>
<dbReference type="AlphaFoldDB" id="A0A7V4E3X3"/>
<reference evidence="1" key="1">
    <citation type="journal article" date="2020" name="mSystems">
        <title>Genome- and Community-Level Interaction Insights into Carbon Utilization and Element Cycling Functions of Hydrothermarchaeota in Hydrothermal Sediment.</title>
        <authorList>
            <person name="Zhou Z."/>
            <person name="Liu Y."/>
            <person name="Xu W."/>
            <person name="Pan J."/>
            <person name="Luo Z.H."/>
            <person name="Li M."/>
        </authorList>
    </citation>
    <scope>NUCLEOTIDE SEQUENCE [LARGE SCALE GENOMIC DNA]</scope>
    <source>
        <strain evidence="1">SpSt-69</strain>
    </source>
</reference>
<evidence type="ECO:0000313" key="1">
    <source>
        <dbReference type="EMBL" id="HGL16990.1"/>
    </source>
</evidence>
<proteinExistence type="predicted"/>
<accession>A0A7V4E3X3</accession>
<sequence length="78" mass="8469">MKEKIIYGKNGPEYMILYGPTGATVFHLRDGVIGTVTSSGVALDKHGRFLGWNDDVDEGVGLVIANYAAKKAGKYYDD</sequence>
<organism evidence="1">
    <name type="scientific">candidate division WOR-3 bacterium</name>
    <dbReference type="NCBI Taxonomy" id="2052148"/>
    <lineage>
        <taxon>Bacteria</taxon>
        <taxon>Bacteria division WOR-3</taxon>
    </lineage>
</organism>
<name>A0A7V4E3X3_UNCW3</name>
<protein>
    <submittedName>
        <fullName evidence="1">Uncharacterized protein</fullName>
    </submittedName>
</protein>